<feature type="signal peptide" evidence="2">
    <location>
        <begin position="1"/>
        <end position="21"/>
    </location>
</feature>
<reference evidence="3 4" key="1">
    <citation type="submission" date="2018-11" db="EMBL/GenBank/DDBJ databases">
        <title>Trebonia kvetii gen.nov., sp.nov., a novel acidophilic actinobacterium, and proposal of the new actinobacterial family Treboniaceae fam. nov.</title>
        <authorList>
            <person name="Rapoport D."/>
            <person name="Sagova-Mareckova M."/>
            <person name="Sedlacek I."/>
            <person name="Provaznik J."/>
            <person name="Kralova S."/>
            <person name="Pavlinic D."/>
            <person name="Benes V."/>
            <person name="Kopecky J."/>
        </authorList>
    </citation>
    <scope>NUCLEOTIDE SEQUENCE [LARGE SCALE GENOMIC DNA]</scope>
    <source>
        <strain evidence="3 4">15Tr583</strain>
    </source>
</reference>
<dbReference type="CDD" id="cd15482">
    <property type="entry name" value="Sialidase_non-viral"/>
    <property type="match status" value="1"/>
</dbReference>
<name>A0A6P2BU18_9ACTN</name>
<evidence type="ECO:0000256" key="1">
    <source>
        <dbReference type="SAM" id="MobiDB-lite"/>
    </source>
</evidence>
<keyword evidence="2" id="KW-0732">Signal</keyword>
<organism evidence="3 4">
    <name type="scientific">Trebonia kvetii</name>
    <dbReference type="NCBI Taxonomy" id="2480626"/>
    <lineage>
        <taxon>Bacteria</taxon>
        <taxon>Bacillati</taxon>
        <taxon>Actinomycetota</taxon>
        <taxon>Actinomycetes</taxon>
        <taxon>Streptosporangiales</taxon>
        <taxon>Treboniaceae</taxon>
        <taxon>Trebonia</taxon>
    </lineage>
</organism>
<sequence>MTVVSLVGAGLVLAGCASGHAGDTPPGGSSLSAAASAGSAGTGSTAATGSAATGTATGSAATAVSTATAPASAAPGQRPRALWLASVRMTSASSGWALGLTQDPAKTNAAQLLARTSDGGRTWADVTPTAARAMLATKFTSAALDVTDAAYAYLAVSAVTQGENAADDPTAVFATADGGRTWTESAPFRVTGALVQMTFADATRGWLLLDTGGDSAGHPLPWLYRTTDGRHWAPAASAAPPGSGGTNNMCQKLGLAFPTATTGWLHVGCRSGEFLVRSSDGGGTWRPQSLPLAASCTAPGARCTVFGPQLSGGTAFVTIALMSTSPAPSLVATSDLGQAWQPVELPSGAGQYPQVSFFTPTDGLLVAMGSQAALGRVFYTTDNGGTTWSPVPQGRHFTQLGASVDFANPRDGIEWTQAGDAQGGTPPALYATTDSGRTWTSFAPVLIG</sequence>
<evidence type="ECO:0000313" key="3">
    <source>
        <dbReference type="EMBL" id="TVZ01861.1"/>
    </source>
</evidence>
<dbReference type="AlphaFoldDB" id="A0A6P2BU18"/>
<protein>
    <recommendedName>
        <fullName evidence="5">Exo-alpha-sialidase</fullName>
    </recommendedName>
</protein>
<feature type="region of interest" description="Disordered" evidence="1">
    <location>
        <begin position="22"/>
        <end position="52"/>
    </location>
</feature>
<proteinExistence type="predicted"/>
<feature type="chain" id="PRO_5039159279" description="Exo-alpha-sialidase" evidence="2">
    <location>
        <begin position="22"/>
        <end position="448"/>
    </location>
</feature>
<dbReference type="InterPro" id="IPR015943">
    <property type="entry name" value="WD40/YVTN_repeat-like_dom_sf"/>
</dbReference>
<dbReference type="SUPFAM" id="SSF110296">
    <property type="entry name" value="Oligoxyloglucan reducing end-specific cellobiohydrolase"/>
    <property type="match status" value="2"/>
</dbReference>
<keyword evidence="4" id="KW-1185">Reference proteome</keyword>
<dbReference type="RefSeq" id="WP_145858767.1">
    <property type="nucleotide sequence ID" value="NZ_RPFW01000006.1"/>
</dbReference>
<evidence type="ECO:0000313" key="4">
    <source>
        <dbReference type="Proteomes" id="UP000460272"/>
    </source>
</evidence>
<evidence type="ECO:0000256" key="2">
    <source>
        <dbReference type="SAM" id="SignalP"/>
    </source>
</evidence>
<dbReference type="Proteomes" id="UP000460272">
    <property type="component" value="Unassembled WGS sequence"/>
</dbReference>
<dbReference type="OrthoDB" id="9813892at2"/>
<dbReference type="Gene3D" id="2.130.10.10">
    <property type="entry name" value="YVTN repeat-like/Quinoprotein amine dehydrogenase"/>
    <property type="match status" value="2"/>
</dbReference>
<dbReference type="EMBL" id="RPFW01000006">
    <property type="protein sequence ID" value="TVZ01861.1"/>
    <property type="molecule type" value="Genomic_DNA"/>
</dbReference>
<comment type="caution">
    <text evidence="3">The sequence shown here is derived from an EMBL/GenBank/DDBJ whole genome shotgun (WGS) entry which is preliminary data.</text>
</comment>
<dbReference type="PANTHER" id="PTHR47199">
    <property type="entry name" value="PHOTOSYSTEM II STABILITY/ASSEMBLY FACTOR HCF136, CHLOROPLASTIC"/>
    <property type="match status" value="1"/>
</dbReference>
<dbReference type="PANTHER" id="PTHR47199:SF2">
    <property type="entry name" value="PHOTOSYSTEM II STABILITY_ASSEMBLY FACTOR HCF136, CHLOROPLASTIC"/>
    <property type="match status" value="1"/>
</dbReference>
<accession>A0A6P2BU18</accession>
<gene>
    <name evidence="3" type="ORF">EAS64_30945</name>
</gene>
<evidence type="ECO:0008006" key="5">
    <source>
        <dbReference type="Google" id="ProtNLM"/>
    </source>
</evidence>